<dbReference type="EMBL" id="NKCL01000503">
    <property type="protein sequence ID" value="RSL66230.1"/>
    <property type="molecule type" value="Genomic_DNA"/>
</dbReference>
<evidence type="ECO:0000259" key="3">
    <source>
        <dbReference type="Pfam" id="PF10334"/>
    </source>
</evidence>
<gene>
    <name evidence="4" type="ORF">CEP51_012869</name>
</gene>
<feature type="transmembrane region" description="Helical" evidence="1">
    <location>
        <begin position="59"/>
        <end position="77"/>
    </location>
</feature>
<keyword evidence="1" id="KW-0812">Transmembrane</keyword>
<comment type="caution">
    <text evidence="4">The sequence shown here is derived from an EMBL/GenBank/DDBJ whole genome shotgun (WGS) entry which is preliminary data.</text>
</comment>
<dbReference type="InterPro" id="IPR018820">
    <property type="entry name" value="BRE4-related_DUF2421"/>
</dbReference>
<name>A0A428QLQ2_9HYPO</name>
<dbReference type="Pfam" id="PF10334">
    <property type="entry name" value="BRE4"/>
    <property type="match status" value="1"/>
</dbReference>
<evidence type="ECO:0000256" key="2">
    <source>
        <dbReference type="SAM" id="SignalP"/>
    </source>
</evidence>
<evidence type="ECO:0000313" key="5">
    <source>
        <dbReference type="Proteomes" id="UP000287972"/>
    </source>
</evidence>
<protein>
    <recommendedName>
        <fullName evidence="3">DUF2421 domain-containing protein</fullName>
    </recommendedName>
</protein>
<feature type="signal peptide" evidence="2">
    <location>
        <begin position="1"/>
        <end position="15"/>
    </location>
</feature>
<dbReference type="Proteomes" id="UP000287972">
    <property type="component" value="Unassembled WGS sequence"/>
</dbReference>
<dbReference type="AlphaFoldDB" id="A0A428QLQ2"/>
<accession>A0A428QLQ2</accession>
<keyword evidence="5" id="KW-1185">Reference proteome</keyword>
<organism evidence="4 5">
    <name type="scientific">Fusarium floridanum</name>
    <dbReference type="NCBI Taxonomy" id="1325733"/>
    <lineage>
        <taxon>Eukaryota</taxon>
        <taxon>Fungi</taxon>
        <taxon>Dikarya</taxon>
        <taxon>Ascomycota</taxon>
        <taxon>Pezizomycotina</taxon>
        <taxon>Sordariomycetes</taxon>
        <taxon>Hypocreomycetidae</taxon>
        <taxon>Hypocreales</taxon>
        <taxon>Nectriaceae</taxon>
        <taxon>Fusarium</taxon>
        <taxon>Fusarium solani species complex</taxon>
    </lineage>
</organism>
<sequence length="250" mass="27975">MAVAIVLMMWWRLFAPPEHLPAGVMLAGTMYIVVAYSWVDSHIPSYGNPGVGYTVFWRRLLLVLCGFAVAAVVTAFPRPPSGSRQYRRLLSDQISTVNDRYVLLVSTWRSPPDDYVQVTENEALESEKLLHSLIRPISMTKYEFSTLNIDSKTLGKVCDLCNTLNLRITQLLLSIEKLPPPLRIRFMRHTGVTTEGLLGDVTNVLTLVQQSLLTESPLPAVLPTPLITKARKYREPMEGGFAETGSSIRD</sequence>
<keyword evidence="1" id="KW-1133">Transmembrane helix</keyword>
<reference evidence="4 5" key="1">
    <citation type="submission" date="2017-06" db="EMBL/GenBank/DDBJ databases">
        <title>Comparative genomic analysis of Ambrosia Fusariam Clade fungi.</title>
        <authorList>
            <person name="Stajich J.E."/>
            <person name="Carrillo J."/>
            <person name="Kijimoto T."/>
            <person name="Eskalen A."/>
            <person name="O'Donnell K."/>
            <person name="Kasson M."/>
        </authorList>
    </citation>
    <scope>NUCLEOTIDE SEQUENCE [LARGE SCALE GENOMIC DNA]</scope>
    <source>
        <strain evidence="4 5">NRRL62606</strain>
    </source>
</reference>
<proteinExistence type="predicted"/>
<keyword evidence="1" id="KW-0472">Membrane</keyword>
<keyword evidence="2" id="KW-0732">Signal</keyword>
<feature type="transmembrane region" description="Helical" evidence="1">
    <location>
        <begin position="20"/>
        <end position="39"/>
    </location>
</feature>
<dbReference type="PANTHER" id="PTHR37994:SF3">
    <property type="entry name" value="ER TRANSPORTER 6TM N-TERMINAL DOMAIN-CONTAINING PROTEIN"/>
    <property type="match status" value="1"/>
</dbReference>
<evidence type="ECO:0000313" key="4">
    <source>
        <dbReference type="EMBL" id="RSL66230.1"/>
    </source>
</evidence>
<feature type="chain" id="PRO_5019181270" description="DUF2421 domain-containing protein" evidence="2">
    <location>
        <begin position="16"/>
        <end position="250"/>
    </location>
</feature>
<dbReference type="PANTHER" id="PTHR37994">
    <property type="entry name" value="ARAE_2_N DOMAIN-CONTAINING PROTEIN-RELATED"/>
    <property type="match status" value="1"/>
</dbReference>
<evidence type="ECO:0000256" key="1">
    <source>
        <dbReference type="SAM" id="Phobius"/>
    </source>
</evidence>
<feature type="domain" description="DUF2421" evidence="3">
    <location>
        <begin position="77"/>
        <end position="232"/>
    </location>
</feature>